<evidence type="ECO:0000313" key="2">
    <source>
        <dbReference type="EMBL" id="MCP8900626.1"/>
    </source>
</evidence>
<dbReference type="InterPro" id="IPR021836">
    <property type="entry name" value="DUF3429"/>
</dbReference>
<dbReference type="AlphaFoldDB" id="A0A9X2KU80"/>
<comment type="caution">
    <text evidence="2">The sequence shown here is derived from an EMBL/GenBank/DDBJ whole genome shotgun (WGS) entry which is preliminary data.</text>
</comment>
<feature type="transmembrane region" description="Helical" evidence="1">
    <location>
        <begin position="123"/>
        <end position="141"/>
    </location>
</feature>
<gene>
    <name evidence="2" type="ORF">M6D89_15060</name>
</gene>
<dbReference type="EMBL" id="JAMFTH010000006">
    <property type="protein sequence ID" value="MCP8900626.1"/>
    <property type="molecule type" value="Genomic_DNA"/>
</dbReference>
<protein>
    <submittedName>
        <fullName evidence="2">DUF3429 domain-containing protein</fullName>
    </submittedName>
</protein>
<accession>A0A9X2KU80</accession>
<keyword evidence="3" id="KW-1185">Reference proteome</keyword>
<reference evidence="2" key="1">
    <citation type="submission" date="2022-05" db="EMBL/GenBank/DDBJ databases">
        <authorList>
            <person name="Sun H.-N."/>
        </authorList>
    </citation>
    <scope>NUCLEOTIDE SEQUENCE</scope>
    <source>
        <strain evidence="2">HB14</strain>
    </source>
</reference>
<name>A0A9X2KU80_9GAMM</name>
<keyword evidence="1" id="KW-0472">Membrane</keyword>
<feature type="transmembrane region" description="Helical" evidence="1">
    <location>
        <begin position="64"/>
        <end position="82"/>
    </location>
</feature>
<keyword evidence="1" id="KW-1133">Transmembrane helix</keyword>
<reference evidence="2" key="2">
    <citation type="submission" date="2023-01" db="EMBL/GenBank/DDBJ databases">
        <title>Gilvimarinus xylanilyticus HB14 isolated from Caulerpa lentillifera aquaculture base in Hainan, China.</title>
        <authorList>
            <person name="Zhang Y.-J."/>
        </authorList>
    </citation>
    <scope>NUCLEOTIDE SEQUENCE</scope>
    <source>
        <strain evidence="2">HB14</strain>
    </source>
</reference>
<evidence type="ECO:0000256" key="1">
    <source>
        <dbReference type="SAM" id="Phobius"/>
    </source>
</evidence>
<dbReference type="RefSeq" id="WP_253968920.1">
    <property type="nucleotide sequence ID" value="NZ_JAMFTH010000006.1"/>
</dbReference>
<dbReference type="Proteomes" id="UP001139319">
    <property type="component" value="Unassembled WGS sequence"/>
</dbReference>
<keyword evidence="1" id="KW-0812">Transmembrane</keyword>
<proteinExistence type="predicted"/>
<feature type="transmembrane region" description="Helical" evidence="1">
    <location>
        <begin position="33"/>
        <end position="52"/>
    </location>
</feature>
<dbReference type="PROSITE" id="PS51257">
    <property type="entry name" value="PROKAR_LIPOPROTEIN"/>
    <property type="match status" value="1"/>
</dbReference>
<dbReference type="Pfam" id="PF11911">
    <property type="entry name" value="DUF3429"/>
    <property type="match status" value="1"/>
</dbReference>
<sequence length="142" mass="15209">MNQTLRNRLGYAGLIPFIGLALACTLPDYRHSAVLGVISYGAIILSFMAGSLWGQVQGETGSRAGALIASNALALSGWAALYCAVTGWPLVALTGLTLGFITCWACERVWVRQETNYQRLRTRLTFIVVACLTAVIAVLVTS</sequence>
<evidence type="ECO:0000313" key="3">
    <source>
        <dbReference type="Proteomes" id="UP001139319"/>
    </source>
</evidence>
<feature type="transmembrane region" description="Helical" evidence="1">
    <location>
        <begin position="88"/>
        <end position="111"/>
    </location>
</feature>
<organism evidence="2 3">
    <name type="scientific">Gilvimarinus xylanilyticus</name>
    <dbReference type="NCBI Taxonomy" id="2944139"/>
    <lineage>
        <taxon>Bacteria</taxon>
        <taxon>Pseudomonadati</taxon>
        <taxon>Pseudomonadota</taxon>
        <taxon>Gammaproteobacteria</taxon>
        <taxon>Cellvibrionales</taxon>
        <taxon>Cellvibrionaceae</taxon>
        <taxon>Gilvimarinus</taxon>
    </lineage>
</organism>